<dbReference type="InterPro" id="IPR003859">
    <property type="entry name" value="Galactosyl_T"/>
</dbReference>
<evidence type="ECO:0000259" key="3">
    <source>
        <dbReference type="Pfam" id="PF02709"/>
    </source>
</evidence>
<dbReference type="GO" id="GO:0008378">
    <property type="term" value="F:galactosyltransferase activity"/>
    <property type="evidence" value="ECO:0007669"/>
    <property type="project" value="TreeGrafter"/>
</dbReference>
<evidence type="ECO:0000313" key="4">
    <source>
        <dbReference type="EMBL" id="KAK2080563.1"/>
    </source>
</evidence>
<dbReference type="PANTHER" id="PTHR19300:SF30">
    <property type="entry name" value="BETA-1,4-GALACTOSYLTRANSFERASE 7"/>
    <property type="match status" value="1"/>
</dbReference>
<proteinExistence type="predicted"/>
<keyword evidence="2" id="KW-0732">Signal</keyword>
<gene>
    <name evidence="4" type="ORF">QBZ16_000417</name>
</gene>
<feature type="signal peptide" evidence="2">
    <location>
        <begin position="1"/>
        <end position="19"/>
    </location>
</feature>
<sequence>MLPMTYLLWSRFPLPYTAALQTDSLLFNRGALLNAAALVLNCSSYDYYVFQDVDTVPVAAHGLAYTFPKGPAPLHLTPFGIHPHANFEDFFGGILSISRLQFWLVNGFGAHFWGWGREDDNLRGRLELQGLWPPELPDLRSRTNAANGSSEFFFADPRRPYGDASIVSSQPALLRDYASGLNSTAFTYAEVSLDSWMGVRRMRVRLHCDRSQTPWCSVPAVPPPLRNARRKDLKDPLLG</sequence>
<dbReference type="Proteomes" id="UP001255856">
    <property type="component" value="Unassembled WGS sequence"/>
</dbReference>
<organism evidence="4 5">
    <name type="scientific">Prototheca wickerhamii</name>
    <dbReference type="NCBI Taxonomy" id="3111"/>
    <lineage>
        <taxon>Eukaryota</taxon>
        <taxon>Viridiplantae</taxon>
        <taxon>Chlorophyta</taxon>
        <taxon>core chlorophytes</taxon>
        <taxon>Trebouxiophyceae</taxon>
        <taxon>Chlorellales</taxon>
        <taxon>Chlorellaceae</taxon>
        <taxon>Prototheca</taxon>
    </lineage>
</organism>
<dbReference type="PANTHER" id="PTHR19300">
    <property type="entry name" value="BETA-1,4-GALACTOSYLTRANSFERASE"/>
    <property type="match status" value="1"/>
</dbReference>
<dbReference type="Gene3D" id="3.90.550.10">
    <property type="entry name" value="Spore Coat Polysaccharide Biosynthesis Protein SpsA, Chain A"/>
    <property type="match status" value="1"/>
</dbReference>
<evidence type="ECO:0000256" key="1">
    <source>
        <dbReference type="ARBA" id="ARBA00022679"/>
    </source>
</evidence>
<dbReference type="PRINTS" id="PR02050">
    <property type="entry name" value="B14GALTRFASE"/>
</dbReference>
<dbReference type="InterPro" id="IPR027791">
    <property type="entry name" value="Galactosyl_T_C"/>
</dbReference>
<dbReference type="EMBL" id="JASFZW010000001">
    <property type="protein sequence ID" value="KAK2080563.1"/>
    <property type="molecule type" value="Genomic_DNA"/>
</dbReference>
<dbReference type="AlphaFoldDB" id="A0AAD9IMS0"/>
<feature type="chain" id="PRO_5042032282" description="Galactosyltransferase C-terminal domain-containing protein" evidence="2">
    <location>
        <begin position="20"/>
        <end position="239"/>
    </location>
</feature>
<name>A0AAD9IMS0_PROWI</name>
<feature type="domain" description="Galactosyltransferase C-terminal" evidence="3">
    <location>
        <begin position="82"/>
        <end position="131"/>
    </location>
</feature>
<evidence type="ECO:0000256" key="2">
    <source>
        <dbReference type="SAM" id="SignalP"/>
    </source>
</evidence>
<dbReference type="SUPFAM" id="SSF53448">
    <property type="entry name" value="Nucleotide-diphospho-sugar transferases"/>
    <property type="match status" value="1"/>
</dbReference>
<keyword evidence="5" id="KW-1185">Reference proteome</keyword>
<reference evidence="4" key="1">
    <citation type="submission" date="2021-01" db="EMBL/GenBank/DDBJ databases">
        <authorList>
            <person name="Eckstrom K.M.E."/>
        </authorList>
    </citation>
    <scope>NUCLEOTIDE SEQUENCE</scope>
    <source>
        <strain evidence="4">UVCC 0001</strain>
    </source>
</reference>
<protein>
    <recommendedName>
        <fullName evidence="3">Galactosyltransferase C-terminal domain-containing protein</fullName>
    </recommendedName>
</protein>
<dbReference type="Pfam" id="PF02709">
    <property type="entry name" value="Glyco_transf_7C"/>
    <property type="match status" value="1"/>
</dbReference>
<evidence type="ECO:0000313" key="5">
    <source>
        <dbReference type="Proteomes" id="UP001255856"/>
    </source>
</evidence>
<dbReference type="InterPro" id="IPR029044">
    <property type="entry name" value="Nucleotide-diphossugar_trans"/>
</dbReference>
<dbReference type="GO" id="GO:0005975">
    <property type="term" value="P:carbohydrate metabolic process"/>
    <property type="evidence" value="ECO:0007669"/>
    <property type="project" value="InterPro"/>
</dbReference>
<dbReference type="GO" id="GO:0005794">
    <property type="term" value="C:Golgi apparatus"/>
    <property type="evidence" value="ECO:0007669"/>
    <property type="project" value="TreeGrafter"/>
</dbReference>
<comment type="caution">
    <text evidence="4">The sequence shown here is derived from an EMBL/GenBank/DDBJ whole genome shotgun (WGS) entry which is preliminary data.</text>
</comment>
<accession>A0AAD9IMS0</accession>
<keyword evidence="1" id="KW-0808">Transferase</keyword>